<name>A0A0P0GJN4_9BACE</name>
<dbReference type="GeneID" id="66310260"/>
<dbReference type="NCBIfam" id="TIGR02241">
    <property type="entry name" value="conserved hypothetical phage tail region protein"/>
    <property type="match status" value="1"/>
</dbReference>
<dbReference type="EMBL" id="CP012801">
    <property type="protein sequence ID" value="ALJ61191.1"/>
    <property type="molecule type" value="Genomic_DNA"/>
</dbReference>
<dbReference type="Proteomes" id="UP000283341">
    <property type="component" value="Unassembled WGS sequence"/>
</dbReference>
<dbReference type="Proteomes" id="UP000448877">
    <property type="component" value="Unassembled WGS sequence"/>
</dbReference>
<reference evidence="9 10" key="3">
    <citation type="journal article" date="2019" name="Nat. Med.">
        <title>A library of human gut bacterial isolates paired with longitudinal multiomics data enables mechanistic microbiome research.</title>
        <authorList>
            <person name="Poyet M."/>
            <person name="Groussin M."/>
            <person name="Gibbons S.M."/>
            <person name="Avila-Pacheco J."/>
            <person name="Jiang X."/>
            <person name="Kearney S.M."/>
            <person name="Perrotta A.R."/>
            <person name="Berdy B."/>
            <person name="Zhao S."/>
            <person name="Lieberman T.D."/>
            <person name="Swanson P.K."/>
            <person name="Smith M."/>
            <person name="Roesemann S."/>
            <person name="Alexander J.E."/>
            <person name="Rich S.A."/>
            <person name="Livny J."/>
            <person name="Vlamakis H."/>
            <person name="Clish C."/>
            <person name="Bullock K."/>
            <person name="Deik A."/>
            <person name="Scott J."/>
            <person name="Pierce K.A."/>
            <person name="Xavier R.J."/>
            <person name="Alm E.J."/>
        </authorList>
    </citation>
    <scope>NUCLEOTIDE SEQUENCE [LARGE SCALE GENOMIC DNA]</scope>
    <source>
        <strain evidence="3 9">BIOML-A6</strain>
        <strain evidence="2 10">BIOML-A8</strain>
    </source>
</reference>
<dbReference type="GO" id="GO:0005198">
    <property type="term" value="F:structural molecule activity"/>
    <property type="evidence" value="ECO:0007669"/>
    <property type="project" value="InterPro"/>
</dbReference>
<dbReference type="InterPro" id="IPR011747">
    <property type="entry name" value="CHP02241"/>
</dbReference>
<dbReference type="Proteomes" id="UP000061809">
    <property type="component" value="Chromosome"/>
</dbReference>
<sequence>MADNGSAQSQDTKMWPLPSFHFKVTLGSVGEISFSEVSGLETEFEEITYRAGDSNDFTKLKMPGLKKVSDITLKKGIFVSDSQLWKWIGNVNMNIIQRENVTISLLDESHSAVKTWSLTNAWPKKITVEGFKADGNSVAMETLILAHEGIQISE</sequence>
<evidence type="ECO:0000313" key="5">
    <source>
        <dbReference type="EMBL" id="MDT4513465.1"/>
    </source>
</evidence>
<dbReference type="PATRIC" id="fig|246787.4.peg.4109"/>
<evidence type="ECO:0000313" key="6">
    <source>
        <dbReference type="EMBL" id="RGS40079.1"/>
    </source>
</evidence>
<dbReference type="Pfam" id="PF06841">
    <property type="entry name" value="Phage_T4_gp19"/>
    <property type="match status" value="1"/>
</dbReference>
<dbReference type="AlphaFoldDB" id="A0A0P0GJN4"/>
<dbReference type="STRING" id="246787.BcellWH2_03971"/>
<gene>
    <name evidence="1" type="ORF">BcellWH2_03971</name>
    <name evidence="6" type="ORF">DWX97_02065</name>
    <name evidence="3" type="ORF">F2Y81_12275</name>
    <name evidence="2" type="ORF">F2Y87_22045</name>
    <name evidence="4" type="ORF">PZH42_15645</name>
    <name evidence="5" type="ORF">RO785_21060</name>
</gene>
<evidence type="ECO:0000313" key="2">
    <source>
        <dbReference type="EMBL" id="KAA5415082.1"/>
    </source>
</evidence>
<accession>A0A0P0GJN4</accession>
<proteinExistence type="predicted"/>
<evidence type="ECO:0000313" key="4">
    <source>
        <dbReference type="EMBL" id="MDE8695543.1"/>
    </source>
</evidence>
<evidence type="ECO:0000313" key="1">
    <source>
        <dbReference type="EMBL" id="ALJ61191.1"/>
    </source>
</evidence>
<evidence type="ECO:0000313" key="9">
    <source>
        <dbReference type="Proteomes" id="UP000448877"/>
    </source>
</evidence>
<dbReference type="PANTHER" id="PTHR38009:SF1">
    <property type="entry name" value="CONSERVED HYPOTHETICAL PHAGE TAIL PROTEIN"/>
    <property type="match status" value="1"/>
</dbReference>
<dbReference type="EMBL" id="JAVSNH010000001">
    <property type="protein sequence ID" value="MDT4513465.1"/>
    <property type="molecule type" value="Genomic_DNA"/>
</dbReference>
<reference evidence="5" key="5">
    <citation type="submission" date="2023-08" db="EMBL/GenBank/DDBJ databases">
        <title>Reintroducing virulent viruses to syntetic microbiomes.</title>
        <authorList>
            <person name="Wilde J."/>
            <person name="Boyes R."/>
            <person name="Robinson A.V."/>
            <person name="Daisley B.A."/>
            <person name="Allen-Vercoe E."/>
        </authorList>
    </citation>
    <scope>NUCLEOTIDE SEQUENCE</scope>
    <source>
        <strain evidence="5">225I_12FAA</strain>
    </source>
</reference>
<evidence type="ECO:0000313" key="3">
    <source>
        <dbReference type="EMBL" id="KAA5417890.1"/>
    </source>
</evidence>
<dbReference type="EMBL" id="VVYV01000019">
    <property type="protein sequence ID" value="KAA5417890.1"/>
    <property type="molecule type" value="Genomic_DNA"/>
</dbReference>
<reference evidence="4" key="4">
    <citation type="submission" date="2023-03" db="EMBL/GenBank/DDBJ databases">
        <title>DFI Biobank Strains.</title>
        <authorList>
            <person name="Mostad J."/>
            <person name="Paddock L."/>
            <person name="Medina S."/>
            <person name="Waligurski E."/>
            <person name="Barat B."/>
            <person name="Smith R."/>
            <person name="Burgo V."/>
            <person name="Metcalfe C."/>
            <person name="Woodson C."/>
            <person name="Sundararajan A."/>
            <person name="Ramaswamy R."/>
            <person name="Lin H."/>
            <person name="Pamer E.G."/>
        </authorList>
    </citation>
    <scope>NUCLEOTIDE SEQUENCE</scope>
    <source>
        <strain evidence="4">DFI.9.5</strain>
    </source>
</reference>
<evidence type="ECO:0000313" key="7">
    <source>
        <dbReference type="Proteomes" id="UP000061809"/>
    </source>
</evidence>
<dbReference type="EMBL" id="QRVJ01000001">
    <property type="protein sequence ID" value="RGS40079.1"/>
    <property type="molecule type" value="Genomic_DNA"/>
</dbReference>
<dbReference type="KEGG" id="bcel:BcellWH2_03971"/>
<dbReference type="EMBL" id="VVYX01000033">
    <property type="protein sequence ID" value="KAA5415082.1"/>
    <property type="molecule type" value="Genomic_DNA"/>
</dbReference>
<dbReference type="PANTHER" id="PTHR38009">
    <property type="entry name" value="CONSERVED HYPOTHETICAL PHAGE TAIL PROTEIN"/>
    <property type="match status" value="1"/>
</dbReference>
<evidence type="ECO:0000313" key="10">
    <source>
        <dbReference type="Proteomes" id="UP000482653"/>
    </source>
</evidence>
<reference evidence="6 8" key="2">
    <citation type="submission" date="2018-08" db="EMBL/GenBank/DDBJ databases">
        <title>A genome reference for cultivated species of the human gut microbiota.</title>
        <authorList>
            <person name="Zou Y."/>
            <person name="Xue W."/>
            <person name="Luo G."/>
        </authorList>
    </citation>
    <scope>NUCLEOTIDE SEQUENCE [LARGE SCALE GENOMIC DNA]</scope>
    <source>
        <strain evidence="6 8">AF22-3AC</strain>
    </source>
</reference>
<dbReference type="RefSeq" id="WP_007212392.1">
    <property type="nucleotide sequence ID" value="NZ_CABMLT010000010.1"/>
</dbReference>
<dbReference type="Proteomes" id="UP000482653">
    <property type="component" value="Unassembled WGS sequence"/>
</dbReference>
<reference evidence="1 7" key="1">
    <citation type="journal article" date="2015" name="Science">
        <title>Genetic determinants of in vivo fitness and diet responsiveness in multiple human gut Bacteroides.</title>
        <authorList>
            <person name="Wu M."/>
            <person name="McNulty N.P."/>
            <person name="Rodionov D.A."/>
            <person name="Khoroshkin M.S."/>
            <person name="Griffin N.W."/>
            <person name="Cheng J."/>
            <person name="Latreille P."/>
            <person name="Kerstetter R.A."/>
            <person name="Terrapon N."/>
            <person name="Henrissat B."/>
            <person name="Osterman A.L."/>
            <person name="Gordon J.I."/>
        </authorList>
    </citation>
    <scope>NUCLEOTIDE SEQUENCE [LARGE SCALE GENOMIC DNA]</scope>
    <source>
        <strain evidence="1 7">WH2</strain>
    </source>
</reference>
<dbReference type="EMBL" id="JARFID010000015">
    <property type="protein sequence ID" value="MDE8695543.1"/>
    <property type="molecule type" value="Genomic_DNA"/>
</dbReference>
<dbReference type="eggNOG" id="ENOG502Z7JZ">
    <property type="taxonomic scope" value="Bacteria"/>
</dbReference>
<organism evidence="1 7">
    <name type="scientific">Bacteroides cellulosilyticus</name>
    <dbReference type="NCBI Taxonomy" id="246787"/>
    <lineage>
        <taxon>Bacteria</taxon>
        <taxon>Pseudomonadati</taxon>
        <taxon>Bacteroidota</taxon>
        <taxon>Bacteroidia</taxon>
        <taxon>Bacteroidales</taxon>
        <taxon>Bacteroidaceae</taxon>
        <taxon>Bacteroides</taxon>
    </lineage>
</organism>
<dbReference type="Proteomes" id="UP001266995">
    <property type="component" value="Unassembled WGS sequence"/>
</dbReference>
<protein>
    <submittedName>
        <fullName evidence="2">Phage tail protein</fullName>
    </submittedName>
    <submittedName>
        <fullName evidence="1">T4-like virus tail tube protein gp19</fullName>
    </submittedName>
</protein>
<dbReference type="InterPro" id="IPR010667">
    <property type="entry name" value="Phage_T4_Gp19"/>
</dbReference>
<evidence type="ECO:0000313" key="8">
    <source>
        <dbReference type="Proteomes" id="UP000283341"/>
    </source>
</evidence>
<dbReference type="Proteomes" id="UP001221924">
    <property type="component" value="Unassembled WGS sequence"/>
</dbReference>